<dbReference type="Proteomes" id="UP000077154">
    <property type="component" value="Unassembled WGS sequence"/>
</dbReference>
<organism evidence="1">
    <name type="scientific">Pseudogymnoascus destructans</name>
    <dbReference type="NCBI Taxonomy" id="655981"/>
    <lineage>
        <taxon>Eukaryota</taxon>
        <taxon>Fungi</taxon>
        <taxon>Dikarya</taxon>
        <taxon>Ascomycota</taxon>
        <taxon>Pezizomycotina</taxon>
        <taxon>Leotiomycetes</taxon>
        <taxon>Thelebolales</taxon>
        <taxon>Thelebolaceae</taxon>
        <taxon>Pseudogymnoascus</taxon>
    </lineage>
</organism>
<accession>A0A177AM47</accession>
<dbReference type="GeneID" id="36283409"/>
<dbReference type="AlphaFoldDB" id="A0A177AM47"/>
<reference evidence="1" key="1">
    <citation type="submission" date="2016-03" db="EMBL/GenBank/DDBJ databases">
        <title>Updated assembly of Pseudogymnoascus destructans, the fungus causing white-nose syndrome of bats.</title>
        <authorList>
            <person name="Palmer J.M."/>
            <person name="Drees K.P."/>
            <person name="Foster J.T."/>
            <person name="Lindner D.L."/>
        </authorList>
    </citation>
    <scope>NUCLEOTIDE SEQUENCE [LARGE SCALE GENOMIC DNA]</scope>
    <source>
        <strain evidence="1">20631-21</strain>
    </source>
</reference>
<proteinExistence type="predicted"/>
<dbReference type="EMBL" id="KV441386">
    <property type="protein sequence ID" value="OAF63105.1"/>
    <property type="molecule type" value="Genomic_DNA"/>
</dbReference>
<dbReference type="RefSeq" id="XP_024328375.1">
    <property type="nucleotide sequence ID" value="XM_024464005.1"/>
</dbReference>
<evidence type="ECO:0000313" key="1">
    <source>
        <dbReference type="EMBL" id="OAF63105.1"/>
    </source>
</evidence>
<protein>
    <submittedName>
        <fullName evidence="1">Uncharacterized protein</fullName>
    </submittedName>
</protein>
<name>A0A177AM47_9PEZI</name>
<gene>
    <name evidence="1" type="ORF">VC83_00311</name>
</gene>
<sequence length="86" mass="8695">MAASPGAAGAFSVEAANQLACDQSASPSAPAPAFSAPASVSSAPSAVSSVIRACVRLLRAAKSGRGRKRAAGPTRIETWWRVEVLE</sequence>